<dbReference type="NCBIfam" id="TIGR01498">
    <property type="entry name" value="folK"/>
    <property type="match status" value="1"/>
</dbReference>
<comment type="caution">
    <text evidence="14">The sequence shown here is derived from an EMBL/GenBank/DDBJ whole genome shotgun (WGS) entry which is preliminary data.</text>
</comment>
<evidence type="ECO:0000256" key="2">
    <source>
        <dbReference type="ARBA" id="ARBA00005810"/>
    </source>
</evidence>
<dbReference type="UniPathway" id="UPA00077">
    <property type="reaction ID" value="UER00155"/>
</dbReference>
<evidence type="ECO:0000256" key="11">
    <source>
        <dbReference type="ARBA" id="ARBA00029766"/>
    </source>
</evidence>
<dbReference type="Proteomes" id="UP000238338">
    <property type="component" value="Unassembled WGS sequence"/>
</dbReference>
<evidence type="ECO:0000259" key="13">
    <source>
        <dbReference type="Pfam" id="PF01288"/>
    </source>
</evidence>
<comment type="similarity">
    <text evidence="2">Belongs to the HPPK family.</text>
</comment>
<accession>A0A2S8S507</accession>
<keyword evidence="6" id="KW-0547">Nucleotide-binding</keyword>
<organism evidence="14 15">
    <name type="scientific">Albidovulum denitrificans</name>
    <dbReference type="NCBI Taxonomy" id="404881"/>
    <lineage>
        <taxon>Bacteria</taxon>
        <taxon>Pseudomonadati</taxon>
        <taxon>Pseudomonadota</taxon>
        <taxon>Alphaproteobacteria</taxon>
        <taxon>Rhodobacterales</taxon>
        <taxon>Paracoccaceae</taxon>
        <taxon>Albidovulum</taxon>
    </lineage>
</organism>
<evidence type="ECO:0000256" key="12">
    <source>
        <dbReference type="ARBA" id="ARBA00033413"/>
    </source>
</evidence>
<dbReference type="InterPro" id="IPR000550">
    <property type="entry name" value="Hppk"/>
</dbReference>
<keyword evidence="15" id="KW-1185">Reference proteome</keyword>
<keyword evidence="8" id="KW-0067">ATP-binding</keyword>
<dbReference type="PANTHER" id="PTHR43071">
    <property type="entry name" value="2-AMINO-4-HYDROXY-6-HYDROXYMETHYLDIHYDROPTERIDINE PYROPHOSPHOKINASE"/>
    <property type="match status" value="1"/>
</dbReference>
<dbReference type="GO" id="GO:0046656">
    <property type="term" value="P:folic acid biosynthetic process"/>
    <property type="evidence" value="ECO:0007669"/>
    <property type="project" value="UniProtKB-KW"/>
</dbReference>
<dbReference type="GO" id="GO:0003848">
    <property type="term" value="F:2-amino-4-hydroxy-6-hydroxymethyldihydropteridine diphosphokinase activity"/>
    <property type="evidence" value="ECO:0007669"/>
    <property type="project" value="UniProtKB-EC"/>
</dbReference>
<evidence type="ECO:0000256" key="3">
    <source>
        <dbReference type="ARBA" id="ARBA00013253"/>
    </source>
</evidence>
<protein>
    <recommendedName>
        <fullName evidence="4">2-amino-4-hydroxy-6-hydroxymethyldihydropteridine pyrophosphokinase</fullName>
        <ecNumber evidence="3">2.7.6.3</ecNumber>
    </recommendedName>
    <alternativeName>
        <fullName evidence="11">6-hydroxymethyl-7,8-dihydropterin pyrophosphokinase</fullName>
    </alternativeName>
    <alternativeName>
        <fullName evidence="12">7,8-dihydro-6-hydroxymethylpterin-pyrophosphokinase</fullName>
    </alternativeName>
</protein>
<evidence type="ECO:0000256" key="4">
    <source>
        <dbReference type="ARBA" id="ARBA00016218"/>
    </source>
</evidence>
<comment type="pathway">
    <text evidence="1">Cofactor biosynthesis; tetrahydrofolate biosynthesis; 2-amino-4-hydroxy-6-hydroxymethyl-7,8-dihydropteridine diphosphate from 7,8-dihydroneopterin triphosphate: step 4/4.</text>
</comment>
<comment type="function">
    <text evidence="10">Catalyzes the transfer of pyrophosphate from adenosine triphosphate (ATP) to 6-hydroxymethyl-7,8-dihydropterin, an enzymatic step in folate biosynthesis pathway.</text>
</comment>
<reference evidence="14 15" key="1">
    <citation type="submission" date="2018-02" db="EMBL/GenBank/DDBJ databases">
        <title>Genomic Encyclopedia of Archaeal and Bacterial Type Strains, Phase II (KMG-II): from individual species to whole genera.</title>
        <authorList>
            <person name="Goeker M."/>
        </authorList>
    </citation>
    <scope>NUCLEOTIDE SEQUENCE [LARGE SCALE GENOMIC DNA]</scope>
    <source>
        <strain evidence="14 15">DSM 18921</strain>
    </source>
</reference>
<dbReference type="Pfam" id="PF01288">
    <property type="entry name" value="HPPK"/>
    <property type="match status" value="1"/>
</dbReference>
<evidence type="ECO:0000313" key="14">
    <source>
        <dbReference type="EMBL" id="PQV55818.1"/>
    </source>
</evidence>
<dbReference type="GO" id="GO:0016301">
    <property type="term" value="F:kinase activity"/>
    <property type="evidence" value="ECO:0007669"/>
    <property type="project" value="UniProtKB-KW"/>
</dbReference>
<sequence length="152" mass="16937">MGALVSISRLFRTPAFPKGSGPDFVNAVCALRTDWQAAEILARLHVIEAEAGRERHGRWQARTLDLDLIALGDEVWPDLEGQKDWMALDPARQRVEAPDRLILPHPRLQDRAFVLIPLADICPAWRHPVTGATVPDMIAALPEADKEAIWPV</sequence>
<name>A0A2S8S507_9RHOB</name>
<dbReference type="EMBL" id="PVEP01000007">
    <property type="protein sequence ID" value="PQV55818.1"/>
    <property type="molecule type" value="Genomic_DNA"/>
</dbReference>
<evidence type="ECO:0000256" key="6">
    <source>
        <dbReference type="ARBA" id="ARBA00022741"/>
    </source>
</evidence>
<dbReference type="PANTHER" id="PTHR43071:SF1">
    <property type="entry name" value="2-AMINO-4-HYDROXY-6-HYDROXYMETHYLDIHYDROPTERIDINE PYROPHOSPHOKINASE"/>
    <property type="match status" value="1"/>
</dbReference>
<dbReference type="CDD" id="cd00483">
    <property type="entry name" value="HPPK"/>
    <property type="match status" value="1"/>
</dbReference>
<evidence type="ECO:0000256" key="7">
    <source>
        <dbReference type="ARBA" id="ARBA00022777"/>
    </source>
</evidence>
<keyword evidence="5" id="KW-0808">Transferase</keyword>
<dbReference type="GO" id="GO:0046654">
    <property type="term" value="P:tetrahydrofolate biosynthetic process"/>
    <property type="evidence" value="ECO:0007669"/>
    <property type="project" value="UniProtKB-UniPathway"/>
</dbReference>
<feature type="domain" description="7,8-dihydro-6-hydroxymethylpterin-pyrophosphokinase" evidence="13">
    <location>
        <begin position="4"/>
        <end position="123"/>
    </location>
</feature>
<dbReference type="EC" id="2.7.6.3" evidence="3"/>
<keyword evidence="9" id="KW-0289">Folate biosynthesis</keyword>
<gene>
    <name evidence="14" type="ORF">LX70_03141</name>
</gene>
<dbReference type="SUPFAM" id="SSF55083">
    <property type="entry name" value="6-hydroxymethyl-7,8-dihydropterin pyrophosphokinase, HPPK"/>
    <property type="match status" value="1"/>
</dbReference>
<proteinExistence type="inferred from homology"/>
<evidence type="ECO:0000256" key="5">
    <source>
        <dbReference type="ARBA" id="ARBA00022679"/>
    </source>
</evidence>
<dbReference type="AlphaFoldDB" id="A0A2S8S507"/>
<dbReference type="GO" id="GO:0005524">
    <property type="term" value="F:ATP binding"/>
    <property type="evidence" value="ECO:0007669"/>
    <property type="project" value="UniProtKB-KW"/>
</dbReference>
<evidence type="ECO:0000256" key="8">
    <source>
        <dbReference type="ARBA" id="ARBA00022840"/>
    </source>
</evidence>
<evidence type="ECO:0000313" key="15">
    <source>
        <dbReference type="Proteomes" id="UP000238338"/>
    </source>
</evidence>
<evidence type="ECO:0000256" key="10">
    <source>
        <dbReference type="ARBA" id="ARBA00029409"/>
    </source>
</evidence>
<evidence type="ECO:0000256" key="1">
    <source>
        <dbReference type="ARBA" id="ARBA00005051"/>
    </source>
</evidence>
<dbReference type="InterPro" id="IPR035907">
    <property type="entry name" value="Hppk_sf"/>
</dbReference>
<dbReference type="Gene3D" id="3.30.70.560">
    <property type="entry name" value="7,8-Dihydro-6-hydroxymethylpterin-pyrophosphokinase HPPK"/>
    <property type="match status" value="1"/>
</dbReference>
<keyword evidence="7 14" id="KW-0418">Kinase</keyword>
<evidence type="ECO:0000256" key="9">
    <source>
        <dbReference type="ARBA" id="ARBA00022909"/>
    </source>
</evidence>